<gene>
    <name evidence="1" type="ORF">H5P27_11295</name>
</gene>
<accession>A0A7X1B6P2</accession>
<evidence type="ECO:0000313" key="1">
    <source>
        <dbReference type="EMBL" id="MBC2606627.1"/>
    </source>
</evidence>
<organism evidence="1 2">
    <name type="scientific">Pelagicoccus albus</name>
    <dbReference type="NCBI Taxonomy" id="415222"/>
    <lineage>
        <taxon>Bacteria</taxon>
        <taxon>Pseudomonadati</taxon>
        <taxon>Verrucomicrobiota</taxon>
        <taxon>Opitutia</taxon>
        <taxon>Puniceicoccales</taxon>
        <taxon>Pelagicoccaceae</taxon>
        <taxon>Pelagicoccus</taxon>
    </lineage>
</organism>
<keyword evidence="2" id="KW-1185">Reference proteome</keyword>
<name>A0A7X1B6P2_9BACT</name>
<comment type="caution">
    <text evidence="1">The sequence shown here is derived from an EMBL/GenBank/DDBJ whole genome shotgun (WGS) entry which is preliminary data.</text>
</comment>
<sequence length="348" mass="38582">MSFEQAFEFPMGSGFQLRGSFRLEKAVWQGPLAFREGVLKVEGAPDLELSLSHSPATERFIYLGDYSGQDPVAGVLDTLGLSFPGDRPFQLPGQLVLGAHRTRLTEEGVRDCLSSPSFKSLLENSGSGETMVFPVLREGMKYGLSDAVLSISGCVCDEIVVDAHHVPDPSVPDLGRRMELKVFKDKDLTDAEKAAVKVAVVGDSVASGTVIIGLVDELTNRFPNLERIELVAPLAAVYGLARIAHFSRSDVKLRIHCFETLLNALPPDYYYSPHYAEPEMHFRPEAQEAYRQWWGQDKAGNWIADTACSGYGWSEAFFNPGKQLRMIEEELQKRHGISLQEIVKRSIC</sequence>
<protein>
    <submittedName>
        <fullName evidence="1">Uncharacterized protein</fullName>
    </submittedName>
</protein>
<dbReference type="RefSeq" id="WP_185660495.1">
    <property type="nucleotide sequence ID" value="NZ_CAWPOO010000012.1"/>
</dbReference>
<dbReference type="Proteomes" id="UP000526501">
    <property type="component" value="Unassembled WGS sequence"/>
</dbReference>
<dbReference type="EMBL" id="JACHVC010000012">
    <property type="protein sequence ID" value="MBC2606627.1"/>
    <property type="molecule type" value="Genomic_DNA"/>
</dbReference>
<proteinExistence type="predicted"/>
<reference evidence="1 2" key="1">
    <citation type="submission" date="2020-07" db="EMBL/GenBank/DDBJ databases">
        <authorList>
            <person name="Feng X."/>
        </authorList>
    </citation>
    <scope>NUCLEOTIDE SEQUENCE [LARGE SCALE GENOMIC DNA]</scope>
    <source>
        <strain evidence="1 2">JCM23202</strain>
    </source>
</reference>
<evidence type="ECO:0000313" key="2">
    <source>
        <dbReference type="Proteomes" id="UP000526501"/>
    </source>
</evidence>
<dbReference type="AlphaFoldDB" id="A0A7X1B6P2"/>